<dbReference type="Proteomes" id="UP000253426">
    <property type="component" value="Unassembled WGS sequence"/>
</dbReference>
<dbReference type="OrthoDB" id="9761852at2"/>
<protein>
    <recommendedName>
        <fullName evidence="4">PhoD-like phosphatase</fullName>
    </recommendedName>
</protein>
<dbReference type="CDD" id="cd00838">
    <property type="entry name" value="MPP_superfamily"/>
    <property type="match status" value="1"/>
</dbReference>
<dbReference type="PROSITE" id="PS51318">
    <property type="entry name" value="TAT"/>
    <property type="match status" value="1"/>
</dbReference>
<evidence type="ECO:0008006" key="4">
    <source>
        <dbReference type="Google" id="ProtNLM"/>
    </source>
</evidence>
<keyword evidence="3" id="KW-1185">Reference proteome</keyword>
<dbReference type="InterPro" id="IPR006311">
    <property type="entry name" value="TAT_signal"/>
</dbReference>
<accession>A0A366HRT0</accession>
<evidence type="ECO:0000256" key="1">
    <source>
        <dbReference type="SAM" id="MobiDB-lite"/>
    </source>
</evidence>
<name>A0A366HRT0_9BACT</name>
<evidence type="ECO:0000313" key="2">
    <source>
        <dbReference type="EMBL" id="RBP45634.1"/>
    </source>
</evidence>
<proteinExistence type="predicted"/>
<organism evidence="2 3">
    <name type="scientific">Roseimicrobium gellanilyticum</name>
    <dbReference type="NCBI Taxonomy" id="748857"/>
    <lineage>
        <taxon>Bacteria</taxon>
        <taxon>Pseudomonadati</taxon>
        <taxon>Verrucomicrobiota</taxon>
        <taxon>Verrucomicrobiia</taxon>
        <taxon>Verrucomicrobiales</taxon>
        <taxon>Verrucomicrobiaceae</taxon>
        <taxon>Roseimicrobium</taxon>
    </lineage>
</organism>
<evidence type="ECO:0000313" key="3">
    <source>
        <dbReference type="Proteomes" id="UP000253426"/>
    </source>
</evidence>
<dbReference type="AlphaFoldDB" id="A0A366HRT0"/>
<feature type="region of interest" description="Disordered" evidence="1">
    <location>
        <begin position="63"/>
        <end position="84"/>
    </location>
</feature>
<dbReference type="Gene3D" id="3.60.21.70">
    <property type="entry name" value="PhoD-like phosphatase"/>
    <property type="match status" value="1"/>
</dbReference>
<dbReference type="RefSeq" id="WP_113957218.1">
    <property type="nucleotide sequence ID" value="NZ_QNRR01000002.1"/>
</dbReference>
<dbReference type="InterPro" id="IPR029052">
    <property type="entry name" value="Metallo-depent_PP-like"/>
</dbReference>
<feature type="compositionally biased region" description="Low complexity" evidence="1">
    <location>
        <begin position="63"/>
        <end position="79"/>
    </location>
</feature>
<reference evidence="2 3" key="1">
    <citation type="submission" date="2018-06" db="EMBL/GenBank/DDBJ databases">
        <title>Genomic Encyclopedia of Type Strains, Phase IV (KMG-IV): sequencing the most valuable type-strain genomes for metagenomic binning, comparative biology and taxonomic classification.</title>
        <authorList>
            <person name="Goeker M."/>
        </authorList>
    </citation>
    <scope>NUCLEOTIDE SEQUENCE [LARGE SCALE GENOMIC DNA]</scope>
    <source>
        <strain evidence="2 3">DSM 25532</strain>
    </source>
</reference>
<dbReference type="EMBL" id="QNRR01000002">
    <property type="protein sequence ID" value="RBP45634.1"/>
    <property type="molecule type" value="Genomic_DNA"/>
</dbReference>
<dbReference type="InterPro" id="IPR038607">
    <property type="entry name" value="PhoD-like_sf"/>
</dbReference>
<sequence>MKPKKATRSLTRRDALKLTAAGFGGAALSSTGTLVAAESAQPFGAEFPMLDSLATGEWWAKAPAAGPRRQNPQAQARATQPPPMDVQRKDVVAFAIYTHQNGVLKMTAQLYPLKPDEPREARLEVKGEDGKWQEIARSPVLYPGWSAHIRVEKWDATKNVPYRVRHGKEAAFEGLIRRDPVDKDEIVIANMSCNSSRTAGLRPEIIENLKLQDPDVLFFAGDQTYRHTEHTAGWIEFGLQFRDIMKDRPTICTPDDHDVGHPNLWGENGRLSTLKGNADGGYMFPVEYVNQVQRQQSWSLPDPVDPTPVERGITVYYTRLIVGGVDFAILEDRKFKSGPAGKIPQMGPRPDHINDPSYDPKTIDLPGLQLLGERQEKFLRDWTQDWTGCEMKAVLSQTAFCGAVHMHGKRDERLLADLDCNGWPQTPRNRTLEEIRRAWAVHLCGDQHLAVTVKHGIAEFGDGPYAFTSPALVNTIYGRWWHPLDEQPGPNPVPGSPLPWTGDFKDGLGNRISMMAYANPPDISDEKQRADGYGLVRFQKSKRKIIFECWPRFSDAKQGNKAQFPGWPITVDMDQNDGRKVQGYLPELLFEDAKDPVVQVIAEMSGEVLYTVRARGNRFQPRVYAPGKYTVKVGAYKPDKQSLAGLEAKEQTAAGSRTVKLF</sequence>
<dbReference type="SUPFAM" id="SSF56300">
    <property type="entry name" value="Metallo-dependent phosphatases"/>
    <property type="match status" value="1"/>
</dbReference>
<comment type="caution">
    <text evidence="2">The sequence shown here is derived from an EMBL/GenBank/DDBJ whole genome shotgun (WGS) entry which is preliminary data.</text>
</comment>
<gene>
    <name evidence="2" type="ORF">DES53_10216</name>
</gene>